<organism evidence="1 2">
    <name type="scientific">Quercus suber</name>
    <name type="common">Cork oak</name>
    <dbReference type="NCBI Taxonomy" id="58331"/>
    <lineage>
        <taxon>Eukaryota</taxon>
        <taxon>Viridiplantae</taxon>
        <taxon>Streptophyta</taxon>
        <taxon>Embryophyta</taxon>
        <taxon>Tracheophyta</taxon>
        <taxon>Spermatophyta</taxon>
        <taxon>Magnoliopsida</taxon>
        <taxon>eudicotyledons</taxon>
        <taxon>Gunneridae</taxon>
        <taxon>Pentapetalae</taxon>
        <taxon>rosids</taxon>
        <taxon>fabids</taxon>
        <taxon>Fagales</taxon>
        <taxon>Fagaceae</taxon>
        <taxon>Quercus</taxon>
    </lineage>
</organism>
<dbReference type="EMBL" id="PKMF04000655">
    <property type="protein sequence ID" value="KAK7822753.1"/>
    <property type="molecule type" value="Genomic_DNA"/>
</dbReference>
<accession>A0AAW0J7I4</accession>
<protein>
    <submittedName>
        <fullName evidence="1">Uncharacterized protein</fullName>
    </submittedName>
</protein>
<proteinExistence type="predicted"/>
<gene>
    <name evidence="1" type="ORF">CFP56_036196</name>
</gene>
<dbReference type="Proteomes" id="UP000237347">
    <property type="component" value="Unassembled WGS sequence"/>
</dbReference>
<keyword evidence="2" id="KW-1185">Reference proteome</keyword>
<name>A0AAW0J7I4_QUESU</name>
<evidence type="ECO:0000313" key="2">
    <source>
        <dbReference type="Proteomes" id="UP000237347"/>
    </source>
</evidence>
<sequence length="9" mass="1125">MVFLNELFI</sequence>
<evidence type="ECO:0000313" key="1">
    <source>
        <dbReference type="EMBL" id="KAK7822753.1"/>
    </source>
</evidence>
<reference evidence="1 2" key="1">
    <citation type="journal article" date="2018" name="Sci. Data">
        <title>The draft genome sequence of cork oak.</title>
        <authorList>
            <person name="Ramos A.M."/>
            <person name="Usie A."/>
            <person name="Barbosa P."/>
            <person name="Barros P.M."/>
            <person name="Capote T."/>
            <person name="Chaves I."/>
            <person name="Simoes F."/>
            <person name="Abreu I."/>
            <person name="Carrasquinho I."/>
            <person name="Faro C."/>
            <person name="Guimaraes J.B."/>
            <person name="Mendonca D."/>
            <person name="Nobrega F."/>
            <person name="Rodrigues L."/>
            <person name="Saibo N.J.M."/>
            <person name="Varela M.C."/>
            <person name="Egas C."/>
            <person name="Matos J."/>
            <person name="Miguel C.M."/>
            <person name="Oliveira M.M."/>
            <person name="Ricardo C.P."/>
            <person name="Goncalves S."/>
        </authorList>
    </citation>
    <scope>NUCLEOTIDE SEQUENCE [LARGE SCALE GENOMIC DNA]</scope>
    <source>
        <strain evidence="2">cv. HL8</strain>
    </source>
</reference>
<comment type="caution">
    <text evidence="1">The sequence shown here is derived from an EMBL/GenBank/DDBJ whole genome shotgun (WGS) entry which is preliminary data.</text>
</comment>